<reference evidence="1" key="1">
    <citation type="submission" date="2023-03" db="EMBL/GenBank/DDBJ databases">
        <title>Massive genome expansion in bonnet fungi (Mycena s.s.) driven by repeated elements and novel gene families across ecological guilds.</title>
        <authorList>
            <consortium name="Lawrence Berkeley National Laboratory"/>
            <person name="Harder C.B."/>
            <person name="Miyauchi S."/>
            <person name="Viragh M."/>
            <person name="Kuo A."/>
            <person name="Thoen E."/>
            <person name="Andreopoulos B."/>
            <person name="Lu D."/>
            <person name="Skrede I."/>
            <person name="Drula E."/>
            <person name="Henrissat B."/>
            <person name="Morin E."/>
            <person name="Kohler A."/>
            <person name="Barry K."/>
            <person name="LaButti K."/>
            <person name="Morin E."/>
            <person name="Salamov A."/>
            <person name="Lipzen A."/>
            <person name="Mereny Z."/>
            <person name="Hegedus B."/>
            <person name="Baldrian P."/>
            <person name="Stursova M."/>
            <person name="Weitz H."/>
            <person name="Taylor A."/>
            <person name="Grigoriev I.V."/>
            <person name="Nagy L.G."/>
            <person name="Martin F."/>
            <person name="Kauserud H."/>
        </authorList>
    </citation>
    <scope>NUCLEOTIDE SEQUENCE</scope>
    <source>
        <strain evidence="1">CBHHK002</strain>
    </source>
</reference>
<dbReference type="Proteomes" id="UP001218218">
    <property type="component" value="Unassembled WGS sequence"/>
</dbReference>
<accession>A0AAD6ZTU3</accession>
<dbReference type="EMBL" id="JARIHO010000028">
    <property type="protein sequence ID" value="KAJ7339222.1"/>
    <property type="molecule type" value="Genomic_DNA"/>
</dbReference>
<keyword evidence="2" id="KW-1185">Reference proteome</keyword>
<gene>
    <name evidence="1" type="ORF">DFH08DRAFT_1082595</name>
</gene>
<evidence type="ECO:0000313" key="1">
    <source>
        <dbReference type="EMBL" id="KAJ7339222.1"/>
    </source>
</evidence>
<name>A0AAD6ZTU3_9AGAR</name>
<proteinExistence type="predicted"/>
<evidence type="ECO:0000313" key="2">
    <source>
        <dbReference type="Proteomes" id="UP001218218"/>
    </source>
</evidence>
<sequence>MILDKDASSPPPYNPPRHVLYYYNQRIPDPLGVRARLYRRPSDQTPIDDAAEMSILGASAIASTPGDALVLVFMDELTAEEKGDVPQIEGAEAREVEVGGYVYYHLYTRSGEDESTRAFDPDELAIGRIDRSTIAPPRDALEIKRRIAGAEGKSIYAFAELYAHVSGAPLADDGCCTGPPGIDFPGSNAKNALLIVQPERRAGLYNRPLKILQAQPSPSVLQVNHFSPPPLSWLEVLPGDIPGAWHMRSQVAYTVVNASGVKGLIKAGTSTPSPITQSSYATAPTENVLFLDE</sequence>
<organism evidence="1 2">
    <name type="scientific">Mycena albidolilacea</name>
    <dbReference type="NCBI Taxonomy" id="1033008"/>
    <lineage>
        <taxon>Eukaryota</taxon>
        <taxon>Fungi</taxon>
        <taxon>Dikarya</taxon>
        <taxon>Basidiomycota</taxon>
        <taxon>Agaricomycotina</taxon>
        <taxon>Agaricomycetes</taxon>
        <taxon>Agaricomycetidae</taxon>
        <taxon>Agaricales</taxon>
        <taxon>Marasmiineae</taxon>
        <taxon>Mycenaceae</taxon>
        <taxon>Mycena</taxon>
    </lineage>
</organism>
<protein>
    <submittedName>
        <fullName evidence="1">Uncharacterized protein</fullName>
    </submittedName>
</protein>
<comment type="caution">
    <text evidence="1">The sequence shown here is derived from an EMBL/GenBank/DDBJ whole genome shotgun (WGS) entry which is preliminary data.</text>
</comment>
<dbReference type="AlphaFoldDB" id="A0AAD6ZTU3"/>